<evidence type="ECO:0000313" key="4">
    <source>
        <dbReference type="EMBL" id="KAK3672569.1"/>
    </source>
</evidence>
<feature type="domain" description="Protein kinase" evidence="3">
    <location>
        <begin position="5"/>
        <end position="211"/>
    </location>
</feature>
<comment type="caution">
    <text evidence="4">The sequence shown here is derived from an EMBL/GenBank/DDBJ whole genome shotgun (WGS) entry which is preliminary data.</text>
</comment>
<dbReference type="SUPFAM" id="SSF56112">
    <property type="entry name" value="Protein kinase-like (PK-like)"/>
    <property type="match status" value="1"/>
</dbReference>
<evidence type="ECO:0000256" key="1">
    <source>
        <dbReference type="ARBA" id="ARBA00022741"/>
    </source>
</evidence>
<dbReference type="PROSITE" id="PS50011">
    <property type="entry name" value="PROTEIN_KINASE_DOM"/>
    <property type="match status" value="1"/>
</dbReference>
<keyword evidence="1" id="KW-0547">Nucleotide-binding</keyword>
<dbReference type="InterPro" id="IPR050198">
    <property type="entry name" value="Non-receptor_tyrosine_kinases"/>
</dbReference>
<organism evidence="4 5">
    <name type="scientific">Recurvomyces mirabilis</name>
    <dbReference type="NCBI Taxonomy" id="574656"/>
    <lineage>
        <taxon>Eukaryota</taxon>
        <taxon>Fungi</taxon>
        <taxon>Dikarya</taxon>
        <taxon>Ascomycota</taxon>
        <taxon>Pezizomycotina</taxon>
        <taxon>Dothideomycetes</taxon>
        <taxon>Dothideomycetidae</taxon>
        <taxon>Mycosphaerellales</taxon>
        <taxon>Teratosphaeriaceae</taxon>
        <taxon>Recurvomyces</taxon>
    </lineage>
</organism>
<keyword evidence="2" id="KW-0067">ATP-binding</keyword>
<keyword evidence="5" id="KW-1185">Reference proteome</keyword>
<dbReference type="CDD" id="cd00180">
    <property type="entry name" value="PKc"/>
    <property type="match status" value="1"/>
</dbReference>
<evidence type="ECO:0000256" key="2">
    <source>
        <dbReference type="ARBA" id="ARBA00022840"/>
    </source>
</evidence>
<dbReference type="InterPro" id="IPR000719">
    <property type="entry name" value="Prot_kinase_dom"/>
</dbReference>
<reference evidence="4" key="1">
    <citation type="submission" date="2023-07" db="EMBL/GenBank/DDBJ databases">
        <title>Black Yeasts Isolated from many extreme environments.</title>
        <authorList>
            <person name="Coleine C."/>
            <person name="Stajich J.E."/>
            <person name="Selbmann L."/>
        </authorList>
    </citation>
    <scope>NUCLEOTIDE SEQUENCE</scope>
    <source>
        <strain evidence="4">CCFEE 5485</strain>
    </source>
</reference>
<dbReference type="GO" id="GO:0005524">
    <property type="term" value="F:ATP binding"/>
    <property type="evidence" value="ECO:0007669"/>
    <property type="project" value="UniProtKB-KW"/>
</dbReference>
<dbReference type="GO" id="GO:0004672">
    <property type="term" value="F:protein kinase activity"/>
    <property type="evidence" value="ECO:0007669"/>
    <property type="project" value="InterPro"/>
</dbReference>
<accession>A0AAE0TSW9</accession>
<dbReference type="EMBL" id="JAUTXT010000032">
    <property type="protein sequence ID" value="KAK3672569.1"/>
    <property type="molecule type" value="Genomic_DNA"/>
</dbReference>
<dbReference type="InterPro" id="IPR011009">
    <property type="entry name" value="Kinase-like_dom_sf"/>
</dbReference>
<gene>
    <name evidence="4" type="ORF">LTR78_007620</name>
</gene>
<dbReference type="Proteomes" id="UP001274830">
    <property type="component" value="Unassembled WGS sequence"/>
</dbReference>
<protein>
    <recommendedName>
        <fullName evidence="3">Protein kinase domain-containing protein</fullName>
    </recommendedName>
</protein>
<dbReference type="SMART" id="SM00220">
    <property type="entry name" value="S_TKc"/>
    <property type="match status" value="1"/>
</dbReference>
<dbReference type="PANTHER" id="PTHR24418">
    <property type="entry name" value="TYROSINE-PROTEIN KINASE"/>
    <property type="match status" value="1"/>
</dbReference>
<evidence type="ECO:0000313" key="5">
    <source>
        <dbReference type="Proteomes" id="UP001274830"/>
    </source>
</evidence>
<dbReference type="AlphaFoldDB" id="A0AAE0TSW9"/>
<evidence type="ECO:0000259" key="3">
    <source>
        <dbReference type="PROSITE" id="PS50011"/>
    </source>
</evidence>
<dbReference type="Pfam" id="PF00069">
    <property type="entry name" value="Pkinase"/>
    <property type="match status" value="1"/>
</dbReference>
<sequence>MADQNEDRKVFARGWTSSIYAGGDIDRDRVVKVLDRDHTAERKAKSEAEIQNYLQSLFDTERRVYERISSQTSQPDSLLRYYGVDTMSPRGLTMERAEGGCFWDHLYVLRGHLPERTAPGVLLKWARQAAEALAFVHKLGILHCDVHAANFFLDGDQNLKVADFGAASIDGSKPRLLYRTTHQLWVQADGGGWRKDVSIAAEIFALGSALQ</sequence>
<dbReference type="Gene3D" id="1.10.510.10">
    <property type="entry name" value="Transferase(Phosphotransferase) domain 1"/>
    <property type="match status" value="1"/>
</dbReference>
<proteinExistence type="predicted"/>
<name>A0AAE0TSW9_9PEZI</name>